<gene>
    <name evidence="1" type="ORF">FHS54_002911</name>
</gene>
<organism evidence="1 2">
    <name type="scientific">Sphingobium vermicomposti</name>
    <dbReference type="NCBI Taxonomy" id="529005"/>
    <lineage>
        <taxon>Bacteria</taxon>
        <taxon>Pseudomonadati</taxon>
        <taxon>Pseudomonadota</taxon>
        <taxon>Alphaproteobacteria</taxon>
        <taxon>Sphingomonadales</taxon>
        <taxon>Sphingomonadaceae</taxon>
        <taxon>Sphingobium</taxon>
    </lineage>
</organism>
<sequence length="56" mass="6078">MSKSDHICNVREKVGNLNAPLPSVLASLNFTILRIDANGTNPSVVFKHELDTLSIS</sequence>
<dbReference type="AlphaFoldDB" id="A0A846MAR0"/>
<dbReference type="Proteomes" id="UP000576821">
    <property type="component" value="Unassembled WGS sequence"/>
</dbReference>
<reference evidence="1 2" key="1">
    <citation type="submission" date="2020-03" db="EMBL/GenBank/DDBJ databases">
        <title>Genomic Encyclopedia of Type Strains, Phase IV (KMG-IV): sequencing the most valuable type-strain genomes for metagenomic binning, comparative biology and taxonomic classification.</title>
        <authorList>
            <person name="Goeker M."/>
        </authorList>
    </citation>
    <scope>NUCLEOTIDE SEQUENCE [LARGE SCALE GENOMIC DNA]</scope>
    <source>
        <strain evidence="1 2">DSM 21299</strain>
    </source>
</reference>
<protein>
    <submittedName>
        <fullName evidence="1">Uncharacterized protein</fullName>
    </submittedName>
</protein>
<evidence type="ECO:0000313" key="1">
    <source>
        <dbReference type="EMBL" id="NIJ17911.1"/>
    </source>
</evidence>
<keyword evidence="2" id="KW-1185">Reference proteome</keyword>
<comment type="caution">
    <text evidence="1">The sequence shown here is derived from an EMBL/GenBank/DDBJ whole genome shotgun (WGS) entry which is preliminary data.</text>
</comment>
<dbReference type="EMBL" id="JAASQR010000004">
    <property type="protein sequence ID" value="NIJ17911.1"/>
    <property type="molecule type" value="Genomic_DNA"/>
</dbReference>
<proteinExistence type="predicted"/>
<evidence type="ECO:0000313" key="2">
    <source>
        <dbReference type="Proteomes" id="UP000576821"/>
    </source>
</evidence>
<name>A0A846MAR0_9SPHN</name>
<accession>A0A846MAR0</accession>